<dbReference type="Pfam" id="PF01522">
    <property type="entry name" value="Polysacc_deac_1"/>
    <property type="match status" value="1"/>
</dbReference>
<sequence length="448" mass="50746">MRLAVALGLTFSYLVSTASVSDNTGDKTSSGILAVSSPAWLAEFLGPSESANGHMFNVEDSIKTSLLDTVNGLDLSRYPQPSKRPPVDDPEVKAVLDQLDWSKVPKISKRRLVGEGELDMESYDTKMDPDCWWSSTTCKEPKLDYIPEDISFCPRAGDWGLNYDDGPFRVWSKDAAEQKWQEPRLYNYLAEQNNQKATLFYIGSNVISFPEAAQRALKDGHTICSHTWSHPLMTTLTNEEVVSELYWTQKAIKEVLGITPKCWRPPFGDVDDRVRAIAWLMGMRTIIWDRDTNDWGLASQSINATEVDGYYKEWLDSRIDNEDNEHGHITLQHESSRETVEMVEKWLPKLQEQFNVMPIHQCLNDPYPYWEENWVYPTIDNPSPGKDQLQAASADKHPQGDGSSSSSEHEGHASDHHEEQFSPSTANRYTPTTSIALLFFVASLLTIF</sequence>
<comment type="caution">
    <text evidence="4">The sequence shown here is derived from an EMBL/GenBank/DDBJ whole genome shotgun (WGS) entry which is preliminary data.</text>
</comment>
<feature type="region of interest" description="Disordered" evidence="1">
    <location>
        <begin position="380"/>
        <end position="427"/>
    </location>
</feature>
<reference evidence="4 5" key="1">
    <citation type="submission" date="2023-03" db="EMBL/GenBank/DDBJ databases">
        <title>Genome sequence of Lichtheimia ornata CBS 291.66.</title>
        <authorList>
            <person name="Mohabir J.T."/>
            <person name="Shea T.P."/>
            <person name="Kurbessoian T."/>
            <person name="Berby B."/>
            <person name="Fontaine J."/>
            <person name="Livny J."/>
            <person name="Gnirke A."/>
            <person name="Stajich J.E."/>
            <person name="Cuomo C.A."/>
        </authorList>
    </citation>
    <scope>NUCLEOTIDE SEQUENCE [LARGE SCALE GENOMIC DNA]</scope>
    <source>
        <strain evidence="4">CBS 291.66</strain>
    </source>
</reference>
<dbReference type="CDD" id="cd10952">
    <property type="entry name" value="CE4_MrCDA_like"/>
    <property type="match status" value="1"/>
</dbReference>
<dbReference type="InterPro" id="IPR002509">
    <property type="entry name" value="NODB_dom"/>
</dbReference>
<dbReference type="GeneID" id="83209494"/>
<keyword evidence="5" id="KW-1185">Reference proteome</keyword>
<dbReference type="PANTHER" id="PTHR10587">
    <property type="entry name" value="GLYCOSYL TRANSFERASE-RELATED"/>
    <property type="match status" value="1"/>
</dbReference>
<dbReference type="EMBL" id="JARTCD010000005">
    <property type="protein sequence ID" value="KAJ8662382.1"/>
    <property type="molecule type" value="Genomic_DNA"/>
</dbReference>
<evidence type="ECO:0000259" key="3">
    <source>
        <dbReference type="PROSITE" id="PS51677"/>
    </source>
</evidence>
<protein>
    <recommendedName>
        <fullName evidence="3">NodB homology domain-containing protein</fullName>
    </recommendedName>
</protein>
<evidence type="ECO:0000256" key="2">
    <source>
        <dbReference type="SAM" id="SignalP"/>
    </source>
</evidence>
<feature type="chain" id="PRO_5042020971" description="NodB homology domain-containing protein" evidence="2">
    <location>
        <begin position="18"/>
        <end position="448"/>
    </location>
</feature>
<dbReference type="GO" id="GO:0016020">
    <property type="term" value="C:membrane"/>
    <property type="evidence" value="ECO:0007669"/>
    <property type="project" value="TreeGrafter"/>
</dbReference>
<dbReference type="AlphaFoldDB" id="A0AAD7VB38"/>
<organism evidence="4 5">
    <name type="scientific">Lichtheimia ornata</name>
    <dbReference type="NCBI Taxonomy" id="688661"/>
    <lineage>
        <taxon>Eukaryota</taxon>
        <taxon>Fungi</taxon>
        <taxon>Fungi incertae sedis</taxon>
        <taxon>Mucoromycota</taxon>
        <taxon>Mucoromycotina</taxon>
        <taxon>Mucoromycetes</taxon>
        <taxon>Mucorales</taxon>
        <taxon>Lichtheimiaceae</taxon>
        <taxon>Lichtheimia</taxon>
    </lineage>
</organism>
<proteinExistence type="predicted"/>
<feature type="domain" description="NodB homology" evidence="3">
    <location>
        <begin position="157"/>
        <end position="359"/>
    </location>
</feature>
<dbReference type="InterPro" id="IPR050248">
    <property type="entry name" value="Polysacc_deacetylase_ArnD"/>
</dbReference>
<dbReference type="Gene3D" id="3.20.20.370">
    <property type="entry name" value="Glycoside hydrolase/deacetylase"/>
    <property type="match status" value="1"/>
</dbReference>
<dbReference type="PANTHER" id="PTHR10587:SF98">
    <property type="entry name" value="CHITIN DEACETYLASE"/>
    <property type="match status" value="1"/>
</dbReference>
<dbReference type="SUPFAM" id="SSF88713">
    <property type="entry name" value="Glycoside hydrolase/deacetylase"/>
    <property type="match status" value="1"/>
</dbReference>
<dbReference type="GO" id="GO:0005975">
    <property type="term" value="P:carbohydrate metabolic process"/>
    <property type="evidence" value="ECO:0007669"/>
    <property type="project" value="InterPro"/>
</dbReference>
<dbReference type="GO" id="GO:0009272">
    <property type="term" value="P:fungal-type cell wall biogenesis"/>
    <property type="evidence" value="ECO:0007669"/>
    <property type="project" value="UniProtKB-ARBA"/>
</dbReference>
<dbReference type="RefSeq" id="XP_058347295.1">
    <property type="nucleotide sequence ID" value="XM_058482164.1"/>
</dbReference>
<feature type="compositionally biased region" description="Basic and acidic residues" evidence="1">
    <location>
        <begin position="407"/>
        <end position="420"/>
    </location>
</feature>
<dbReference type="InterPro" id="IPR011330">
    <property type="entry name" value="Glyco_hydro/deAcase_b/a-brl"/>
</dbReference>
<name>A0AAD7VB38_9FUNG</name>
<keyword evidence="2" id="KW-0732">Signal</keyword>
<evidence type="ECO:0000313" key="4">
    <source>
        <dbReference type="EMBL" id="KAJ8662382.1"/>
    </source>
</evidence>
<evidence type="ECO:0000313" key="5">
    <source>
        <dbReference type="Proteomes" id="UP001234581"/>
    </source>
</evidence>
<dbReference type="Proteomes" id="UP001234581">
    <property type="component" value="Unassembled WGS sequence"/>
</dbReference>
<evidence type="ECO:0000256" key="1">
    <source>
        <dbReference type="SAM" id="MobiDB-lite"/>
    </source>
</evidence>
<gene>
    <name evidence="4" type="ORF">O0I10_002076</name>
</gene>
<feature type="signal peptide" evidence="2">
    <location>
        <begin position="1"/>
        <end position="17"/>
    </location>
</feature>
<accession>A0AAD7VB38</accession>
<dbReference type="PROSITE" id="PS51677">
    <property type="entry name" value="NODB"/>
    <property type="match status" value="1"/>
</dbReference>
<dbReference type="GO" id="GO:0004099">
    <property type="term" value="F:chitin deacetylase activity"/>
    <property type="evidence" value="ECO:0007669"/>
    <property type="project" value="TreeGrafter"/>
</dbReference>